<dbReference type="Proteomes" id="UP000553648">
    <property type="component" value="Unassembled WGS sequence"/>
</dbReference>
<feature type="domain" description="DNA/RNA non-specific endonuclease/pyrophosphatase/phosphodiesterase" evidence="3">
    <location>
        <begin position="56"/>
        <end position="266"/>
    </location>
</feature>
<dbReference type="PANTHER" id="PTHR21472:SF26">
    <property type="entry name" value="ENDONUCLEASE DOMAIN CONTAINING 1"/>
    <property type="match status" value="1"/>
</dbReference>
<dbReference type="SMART" id="SM00892">
    <property type="entry name" value="Endonuclease_NS"/>
    <property type="match status" value="1"/>
</dbReference>
<dbReference type="PANTHER" id="PTHR21472">
    <property type="entry name" value="ENDONUCLEASE DOMAIN-CONTAINING 1 PROTEIN ENDOD1"/>
    <property type="match status" value="1"/>
</dbReference>
<dbReference type="GO" id="GO:0003676">
    <property type="term" value="F:nucleic acid binding"/>
    <property type="evidence" value="ECO:0007669"/>
    <property type="project" value="InterPro"/>
</dbReference>
<reference evidence="4 5" key="1">
    <citation type="submission" date="2019-09" db="EMBL/GenBank/DDBJ databases">
        <title>Bird 10,000 Genomes (B10K) Project - Family phase.</title>
        <authorList>
            <person name="Zhang G."/>
        </authorList>
    </citation>
    <scope>NUCLEOTIDE SEQUENCE [LARGE SCALE GENOMIC DNA]</scope>
    <source>
        <strain evidence="4">B10K-DU-002-03</strain>
        <tissue evidence="4">Muscle</tissue>
    </source>
</reference>
<dbReference type="InterPro" id="IPR044929">
    <property type="entry name" value="DNA/RNA_non-sp_Endonuclease_sf"/>
</dbReference>
<dbReference type="InterPro" id="IPR044925">
    <property type="entry name" value="His-Me_finger_sf"/>
</dbReference>
<dbReference type="InterPro" id="IPR001604">
    <property type="entry name" value="Endo_G_ENPP1-like_dom"/>
</dbReference>
<dbReference type="Gene3D" id="3.40.570.10">
    <property type="entry name" value="Extracellular Endonuclease, subunit A"/>
    <property type="match status" value="1"/>
</dbReference>
<dbReference type="OrthoDB" id="69221at2759"/>
<evidence type="ECO:0000313" key="5">
    <source>
        <dbReference type="Proteomes" id="UP000553648"/>
    </source>
</evidence>
<evidence type="ECO:0000313" key="4">
    <source>
        <dbReference type="EMBL" id="NXM66228.1"/>
    </source>
</evidence>
<feature type="chain" id="PRO_5029587626" evidence="1">
    <location>
        <begin position="20"/>
        <end position="273"/>
    </location>
</feature>
<dbReference type="InterPro" id="IPR020821">
    <property type="entry name" value="ENPP1-3/EXOG-like_nuc-like"/>
</dbReference>
<feature type="domain" description="ENPP1-3/EXOG-like endonuclease/phosphodiesterase" evidence="2">
    <location>
        <begin position="57"/>
        <end position="266"/>
    </location>
</feature>
<keyword evidence="1" id="KW-0732">Signal</keyword>
<evidence type="ECO:0000259" key="3">
    <source>
        <dbReference type="SMART" id="SM00892"/>
    </source>
</evidence>
<dbReference type="SMART" id="SM00477">
    <property type="entry name" value="NUC"/>
    <property type="match status" value="1"/>
</dbReference>
<dbReference type="EMBL" id="VXBA01000541">
    <property type="protein sequence ID" value="NXM66228.1"/>
    <property type="molecule type" value="Genomic_DNA"/>
</dbReference>
<keyword evidence="5" id="KW-1185">Reference proteome</keyword>
<feature type="non-terminal residue" evidence="4">
    <location>
        <position position="273"/>
    </location>
</feature>
<sequence length="273" mass="31188">MLWLLLLQIWASCLWLEHSELVPFFSNCSQFFYEGYLPNDALKPANPAWICQSYNKKYFFVTLYDRNRRIPVYSAYIYEPGNASRPQGSLIEPQLVDKSYSPDMERQKNFLNQQHVSLKDLKKSQAVLEDYQNLIGLTHGHLNPSGHHPTYNSKLTTFTLTNIVPQDKQLNNGAWSRYEVGTMKKKSKGCNTTYVIVGAVPGNTNIPGGRVNKPSYIWSSACCETSKTTRAWAVIAENNQDQVTLLTLGELEARLTKLYGRGQISLFYRDCPR</sequence>
<evidence type="ECO:0000256" key="1">
    <source>
        <dbReference type="SAM" id="SignalP"/>
    </source>
</evidence>
<dbReference type="GO" id="GO:0016787">
    <property type="term" value="F:hydrolase activity"/>
    <property type="evidence" value="ECO:0007669"/>
    <property type="project" value="InterPro"/>
</dbReference>
<comment type="caution">
    <text evidence="4">The sequence shown here is derived from an EMBL/GenBank/DDBJ whole genome shotgun (WGS) entry which is preliminary data.</text>
</comment>
<protein>
    <submittedName>
        <fullName evidence="4">ENDD1 protein</fullName>
    </submittedName>
</protein>
<gene>
    <name evidence="4" type="primary">Endod1_2</name>
    <name evidence="4" type="ORF">SERLUN_R11694</name>
</gene>
<accession>A0A7L1CTP0</accession>
<feature type="non-terminal residue" evidence="4">
    <location>
        <position position="1"/>
    </location>
</feature>
<dbReference type="InterPro" id="IPR039015">
    <property type="entry name" value="ENDOD1"/>
</dbReference>
<proteinExistence type="predicted"/>
<dbReference type="GO" id="GO:0046872">
    <property type="term" value="F:metal ion binding"/>
    <property type="evidence" value="ECO:0007669"/>
    <property type="project" value="InterPro"/>
</dbReference>
<dbReference type="AlphaFoldDB" id="A0A7L1CTP0"/>
<feature type="signal peptide" evidence="1">
    <location>
        <begin position="1"/>
        <end position="19"/>
    </location>
</feature>
<evidence type="ECO:0000259" key="2">
    <source>
        <dbReference type="SMART" id="SM00477"/>
    </source>
</evidence>
<name>A0A7L1CTP0_9PASS</name>
<organism evidence="4 5">
    <name type="scientific">Serilophus lunatus</name>
    <name type="common">silver-breasted broadbill</name>
    <dbReference type="NCBI Taxonomy" id="239386"/>
    <lineage>
        <taxon>Eukaryota</taxon>
        <taxon>Metazoa</taxon>
        <taxon>Chordata</taxon>
        <taxon>Craniata</taxon>
        <taxon>Vertebrata</taxon>
        <taxon>Euteleostomi</taxon>
        <taxon>Archelosauria</taxon>
        <taxon>Archosauria</taxon>
        <taxon>Dinosauria</taxon>
        <taxon>Saurischia</taxon>
        <taxon>Theropoda</taxon>
        <taxon>Coelurosauria</taxon>
        <taxon>Aves</taxon>
        <taxon>Neognathae</taxon>
        <taxon>Neoaves</taxon>
        <taxon>Telluraves</taxon>
        <taxon>Australaves</taxon>
        <taxon>Passeriformes</taxon>
        <taxon>Eurylaimidae</taxon>
        <taxon>Serilophus</taxon>
    </lineage>
</organism>
<dbReference type="SUPFAM" id="SSF54060">
    <property type="entry name" value="His-Me finger endonucleases"/>
    <property type="match status" value="1"/>
</dbReference>
<dbReference type="Pfam" id="PF01223">
    <property type="entry name" value="Endonuclease_NS"/>
    <property type="match status" value="1"/>
</dbReference>